<dbReference type="NCBIfam" id="NF005559">
    <property type="entry name" value="PRK07231.1"/>
    <property type="match status" value="1"/>
</dbReference>
<sequence>MKLEGKVAIITGAGSGIGATTAVLFASNGAQLALTGRNESNLKKVAEECKEAGKRDPLIIIADLMKEADIQKIVDETIKKYGKLDILVNNAGIFRVNTIETPSLPDFDSIFKTNVRAPYHLTSLAVPHLIKSKGNVVNVSSMAGTGTYPDFTVYCMSKSALDQLTKCTALQLAPKGVRVNSVNPAVIVTEIHKKAGMSAARYEQFLVDCKKTHPLGRAGEAKEVAAAILFLASNDASFITGELLHVDGGRHVNCPVEPMD</sequence>
<protein>
    <submittedName>
        <fullName evidence="2">Uncharacterized protein</fullName>
    </submittedName>
</protein>
<dbReference type="PRINTS" id="PR00080">
    <property type="entry name" value="SDRFAMILY"/>
</dbReference>
<dbReference type="Proteomes" id="UP001372834">
    <property type="component" value="Unassembled WGS sequence"/>
</dbReference>
<reference evidence="2 3" key="1">
    <citation type="submission" date="2023-10" db="EMBL/GenBank/DDBJ databases">
        <title>Genomes of two closely related lineages of the louse Polyplax serrata with different host specificities.</title>
        <authorList>
            <person name="Martinu J."/>
            <person name="Tarabai H."/>
            <person name="Stefka J."/>
            <person name="Hypsa V."/>
        </authorList>
    </citation>
    <scope>NUCLEOTIDE SEQUENCE [LARGE SCALE GENOMIC DNA]</scope>
    <source>
        <strain evidence="2">HR10_N</strain>
    </source>
</reference>
<dbReference type="AlphaFoldDB" id="A0AAN8XP50"/>
<dbReference type="FunFam" id="3.40.50.720:FF:000084">
    <property type="entry name" value="Short-chain dehydrogenase reductase"/>
    <property type="match status" value="1"/>
</dbReference>
<dbReference type="Pfam" id="PF13561">
    <property type="entry name" value="adh_short_C2"/>
    <property type="match status" value="1"/>
</dbReference>
<dbReference type="PROSITE" id="PS00061">
    <property type="entry name" value="ADH_SHORT"/>
    <property type="match status" value="1"/>
</dbReference>
<accession>A0AAN8XP50</accession>
<organism evidence="2 3">
    <name type="scientific">Polyplax serrata</name>
    <name type="common">Common mouse louse</name>
    <dbReference type="NCBI Taxonomy" id="468196"/>
    <lineage>
        <taxon>Eukaryota</taxon>
        <taxon>Metazoa</taxon>
        <taxon>Ecdysozoa</taxon>
        <taxon>Arthropoda</taxon>
        <taxon>Hexapoda</taxon>
        <taxon>Insecta</taxon>
        <taxon>Pterygota</taxon>
        <taxon>Neoptera</taxon>
        <taxon>Paraneoptera</taxon>
        <taxon>Psocodea</taxon>
        <taxon>Troctomorpha</taxon>
        <taxon>Phthiraptera</taxon>
        <taxon>Anoplura</taxon>
        <taxon>Polyplacidae</taxon>
        <taxon>Polyplax</taxon>
    </lineage>
</organism>
<keyword evidence="1" id="KW-0560">Oxidoreductase</keyword>
<dbReference type="Gene3D" id="3.40.50.720">
    <property type="entry name" value="NAD(P)-binding Rossmann-like Domain"/>
    <property type="match status" value="1"/>
</dbReference>
<name>A0AAN8XP50_POLSC</name>
<evidence type="ECO:0000313" key="2">
    <source>
        <dbReference type="EMBL" id="KAK6644245.1"/>
    </source>
</evidence>
<dbReference type="SUPFAM" id="SSF51735">
    <property type="entry name" value="NAD(P)-binding Rossmann-fold domains"/>
    <property type="match status" value="1"/>
</dbReference>
<dbReference type="InterPro" id="IPR036291">
    <property type="entry name" value="NAD(P)-bd_dom_sf"/>
</dbReference>
<dbReference type="EMBL" id="JAWJWE010000001">
    <property type="protein sequence ID" value="KAK6644245.1"/>
    <property type="molecule type" value="Genomic_DNA"/>
</dbReference>
<proteinExistence type="predicted"/>
<dbReference type="PRINTS" id="PR00081">
    <property type="entry name" value="GDHRDH"/>
</dbReference>
<dbReference type="InterPro" id="IPR020904">
    <property type="entry name" value="Sc_DH/Rdtase_CS"/>
</dbReference>
<dbReference type="PANTHER" id="PTHR43975">
    <property type="entry name" value="ZGC:101858"/>
    <property type="match status" value="1"/>
</dbReference>
<dbReference type="InterPro" id="IPR002347">
    <property type="entry name" value="SDR_fam"/>
</dbReference>
<evidence type="ECO:0000313" key="3">
    <source>
        <dbReference type="Proteomes" id="UP001372834"/>
    </source>
</evidence>
<dbReference type="PANTHER" id="PTHR43975:SF2">
    <property type="entry name" value="EG:BACR7A4.14 PROTEIN-RELATED"/>
    <property type="match status" value="1"/>
</dbReference>
<gene>
    <name evidence="2" type="ORF">RUM43_000512</name>
</gene>
<dbReference type="GO" id="GO:0016491">
    <property type="term" value="F:oxidoreductase activity"/>
    <property type="evidence" value="ECO:0007669"/>
    <property type="project" value="UniProtKB-KW"/>
</dbReference>
<comment type="caution">
    <text evidence="2">The sequence shown here is derived from an EMBL/GenBank/DDBJ whole genome shotgun (WGS) entry which is preliminary data.</text>
</comment>
<evidence type="ECO:0000256" key="1">
    <source>
        <dbReference type="ARBA" id="ARBA00023002"/>
    </source>
</evidence>